<reference evidence="4" key="1">
    <citation type="journal article" date="2023" name="Proc. Natl. Acad. Sci. U.S.A.">
        <title>Genomic and structural basis for evolution of tropane alkaloid biosynthesis.</title>
        <authorList>
            <person name="Wanga Y.-J."/>
            <person name="Taina T."/>
            <person name="Yua J.-Y."/>
            <person name="Lia J."/>
            <person name="Xua B."/>
            <person name="Chenc J."/>
            <person name="D'Auriad J.C."/>
            <person name="Huanga J.-P."/>
            <person name="Huanga S.-X."/>
        </authorList>
    </citation>
    <scope>NUCLEOTIDE SEQUENCE [LARGE SCALE GENOMIC DNA]</scope>
    <source>
        <strain evidence="4">cv. KIB-2019</strain>
    </source>
</reference>
<name>A0A9Q1LIB2_9SOLA</name>
<dbReference type="AlphaFoldDB" id="A0A9Q1LIB2"/>
<keyword evidence="2" id="KW-0677">Repeat</keyword>
<organism evidence="3 4">
    <name type="scientific">Anisodus acutangulus</name>
    <dbReference type="NCBI Taxonomy" id="402998"/>
    <lineage>
        <taxon>Eukaryota</taxon>
        <taxon>Viridiplantae</taxon>
        <taxon>Streptophyta</taxon>
        <taxon>Embryophyta</taxon>
        <taxon>Tracheophyta</taxon>
        <taxon>Spermatophyta</taxon>
        <taxon>Magnoliopsida</taxon>
        <taxon>eudicotyledons</taxon>
        <taxon>Gunneridae</taxon>
        <taxon>Pentapetalae</taxon>
        <taxon>asterids</taxon>
        <taxon>lamiids</taxon>
        <taxon>Solanales</taxon>
        <taxon>Solanaceae</taxon>
        <taxon>Solanoideae</taxon>
        <taxon>Hyoscyameae</taxon>
        <taxon>Anisodus</taxon>
    </lineage>
</organism>
<accession>A0A9Q1LIB2</accession>
<sequence length="170" mass="18919">MGLKTSRLYQRHSQQYAVRREVDRADIYSNALSPNVQWLVVSSDKCTIHVYSLRVRVVGEDAAIRTPTLLCSNSSSSLDAHISPSTEASPGSSFSFMKGVLPKYFSSEWSFAQFHLPECTQYIAAFGTQNTIATAGTDGSFYRCSFDPVNGGGMVQHEYARFLKTESRPR</sequence>
<keyword evidence="4" id="KW-1185">Reference proteome</keyword>
<protein>
    <submittedName>
        <fullName evidence="3">Uncharacterized protein</fullName>
    </submittedName>
</protein>
<dbReference type="InterPro" id="IPR036322">
    <property type="entry name" value="WD40_repeat_dom_sf"/>
</dbReference>
<dbReference type="PANTHER" id="PTHR11227">
    <property type="entry name" value="WD-REPEAT PROTEIN INTERACTING WITH PHOSPHOINOSIDES WIPI -RELATED"/>
    <property type="match status" value="1"/>
</dbReference>
<gene>
    <name evidence="3" type="ORF">K7X08_014471</name>
</gene>
<evidence type="ECO:0000313" key="3">
    <source>
        <dbReference type="EMBL" id="KAJ8537931.1"/>
    </source>
</evidence>
<evidence type="ECO:0000313" key="4">
    <source>
        <dbReference type="Proteomes" id="UP001152561"/>
    </source>
</evidence>
<evidence type="ECO:0000256" key="1">
    <source>
        <dbReference type="ARBA" id="ARBA00022574"/>
    </source>
</evidence>
<dbReference type="InterPro" id="IPR048720">
    <property type="entry name" value="PROPPIN"/>
</dbReference>
<dbReference type="OrthoDB" id="1667587at2759"/>
<dbReference type="EMBL" id="JAJAGQ010000017">
    <property type="protein sequence ID" value="KAJ8537931.1"/>
    <property type="molecule type" value="Genomic_DNA"/>
</dbReference>
<evidence type="ECO:0000256" key="2">
    <source>
        <dbReference type="ARBA" id="ARBA00022737"/>
    </source>
</evidence>
<comment type="caution">
    <text evidence="3">The sequence shown here is derived from an EMBL/GenBank/DDBJ whole genome shotgun (WGS) entry which is preliminary data.</text>
</comment>
<keyword evidence="1" id="KW-0853">WD repeat</keyword>
<proteinExistence type="predicted"/>
<dbReference type="SUPFAM" id="SSF50978">
    <property type="entry name" value="WD40 repeat-like"/>
    <property type="match status" value="1"/>
</dbReference>
<dbReference type="Proteomes" id="UP001152561">
    <property type="component" value="Unassembled WGS sequence"/>
</dbReference>